<evidence type="ECO:0000256" key="2">
    <source>
        <dbReference type="ARBA" id="ARBA00022603"/>
    </source>
</evidence>
<dbReference type="Proteomes" id="UP000410492">
    <property type="component" value="Unassembled WGS sequence"/>
</dbReference>
<name>A0A653C482_CALMS</name>
<evidence type="ECO:0000256" key="5">
    <source>
        <dbReference type="HAMAP-Rule" id="MF_03188"/>
    </source>
</evidence>
<feature type="domain" description="Methyltransferase" evidence="6">
    <location>
        <begin position="60"/>
        <end position="190"/>
    </location>
</feature>
<evidence type="ECO:0000259" key="6">
    <source>
        <dbReference type="Pfam" id="PF13847"/>
    </source>
</evidence>
<gene>
    <name evidence="7" type="ORF">CALMAC_LOCUS5858</name>
</gene>
<keyword evidence="2 5" id="KW-0489">Methyltransferase</keyword>
<dbReference type="GO" id="GO:0005737">
    <property type="term" value="C:cytoplasm"/>
    <property type="evidence" value="ECO:0007669"/>
    <property type="project" value="UniProtKB-SubCell"/>
</dbReference>
<dbReference type="EMBL" id="CAACVG010006887">
    <property type="protein sequence ID" value="VEN42333.1"/>
    <property type="molecule type" value="Genomic_DNA"/>
</dbReference>
<proteinExistence type="inferred from homology"/>
<comment type="function">
    <text evidence="5">S-adenosyl-L-methionine-dependent protein-lysine N-methyltransferase that methylates elongation factor 1-alpha.</text>
</comment>
<dbReference type="OrthoDB" id="540004at2759"/>
<dbReference type="PANTHER" id="PTHR12843">
    <property type="entry name" value="PROTEIN-LYSINE N-METHYLTRANSFERASE METTL10"/>
    <property type="match status" value="1"/>
</dbReference>
<reference evidence="7 8" key="1">
    <citation type="submission" date="2019-01" db="EMBL/GenBank/DDBJ databases">
        <authorList>
            <person name="Sayadi A."/>
        </authorList>
    </citation>
    <scope>NUCLEOTIDE SEQUENCE [LARGE SCALE GENOMIC DNA]</scope>
</reference>
<dbReference type="SUPFAM" id="SSF53335">
    <property type="entry name" value="S-adenosyl-L-methionine-dependent methyltransferases"/>
    <property type="match status" value="1"/>
</dbReference>
<dbReference type="AlphaFoldDB" id="A0A653C482"/>
<comment type="subcellular location">
    <subcellularLocation>
        <location evidence="5">Cytoplasm</location>
    </subcellularLocation>
</comment>
<dbReference type="PANTHER" id="PTHR12843:SF5">
    <property type="entry name" value="EEF1A LYSINE METHYLTRANSFERASE 2"/>
    <property type="match status" value="1"/>
</dbReference>
<dbReference type="InterPro" id="IPR026635">
    <property type="entry name" value="Efm4/METTL10"/>
</dbReference>
<protein>
    <recommendedName>
        <fullName evidence="5">Protein-lysine N-methyltransferase CALMAC_LOCUS5858</fullName>
        <ecNumber evidence="5">2.1.1.-</ecNumber>
    </recommendedName>
</protein>
<dbReference type="GO" id="GO:0016279">
    <property type="term" value="F:protein-lysine N-methyltransferase activity"/>
    <property type="evidence" value="ECO:0007669"/>
    <property type="project" value="UniProtKB-UniRule"/>
</dbReference>
<keyword evidence="1 5" id="KW-0963">Cytoplasm</keyword>
<dbReference type="Gene3D" id="3.40.50.150">
    <property type="entry name" value="Vaccinia Virus protein VP39"/>
    <property type="match status" value="1"/>
</dbReference>
<keyword evidence="4 5" id="KW-0949">S-adenosyl-L-methionine</keyword>
<evidence type="ECO:0000256" key="3">
    <source>
        <dbReference type="ARBA" id="ARBA00022679"/>
    </source>
</evidence>
<evidence type="ECO:0000313" key="8">
    <source>
        <dbReference type="Proteomes" id="UP000410492"/>
    </source>
</evidence>
<dbReference type="InterPro" id="IPR025714">
    <property type="entry name" value="Methyltranfer_dom"/>
</dbReference>
<accession>A0A653C482</accession>
<dbReference type="HAMAP" id="MF_03188">
    <property type="entry name" value="Methyltr_EFM4"/>
    <property type="match status" value="1"/>
</dbReference>
<evidence type="ECO:0000256" key="1">
    <source>
        <dbReference type="ARBA" id="ARBA00022490"/>
    </source>
</evidence>
<dbReference type="CDD" id="cd02440">
    <property type="entry name" value="AdoMet_MTases"/>
    <property type="match status" value="1"/>
</dbReference>
<evidence type="ECO:0000313" key="7">
    <source>
        <dbReference type="EMBL" id="VEN42333.1"/>
    </source>
</evidence>
<keyword evidence="8" id="KW-1185">Reference proteome</keyword>
<dbReference type="GO" id="GO:0032259">
    <property type="term" value="P:methylation"/>
    <property type="evidence" value="ECO:0007669"/>
    <property type="project" value="UniProtKB-KW"/>
</dbReference>
<evidence type="ECO:0000256" key="4">
    <source>
        <dbReference type="ARBA" id="ARBA00022691"/>
    </source>
</evidence>
<dbReference type="InterPro" id="IPR029063">
    <property type="entry name" value="SAM-dependent_MTases_sf"/>
</dbReference>
<sequence length="214" mass="24747">MECKMEELEPSELGTHDYWNDRYEKEISNYLAHGDAGEIWFGDDIVDRILRWLCKTPEIEKDSSFVDLGCGNGMFLIELSNEGYTNLLGVDYSQKAVELSRKIANEKGYNISYKRADILEGLKCTFKVIHDKGTYDAISLSENARDNRQKYIVNVHNMMSEDSFFIITSCNWTQVELMEHFKEHFQMYQVIPTPTFKFGGKEGSVVSICVFKKL</sequence>
<organism evidence="7 8">
    <name type="scientific">Callosobruchus maculatus</name>
    <name type="common">Southern cowpea weevil</name>
    <name type="synonym">Pulse bruchid</name>
    <dbReference type="NCBI Taxonomy" id="64391"/>
    <lineage>
        <taxon>Eukaryota</taxon>
        <taxon>Metazoa</taxon>
        <taxon>Ecdysozoa</taxon>
        <taxon>Arthropoda</taxon>
        <taxon>Hexapoda</taxon>
        <taxon>Insecta</taxon>
        <taxon>Pterygota</taxon>
        <taxon>Neoptera</taxon>
        <taxon>Endopterygota</taxon>
        <taxon>Coleoptera</taxon>
        <taxon>Polyphaga</taxon>
        <taxon>Cucujiformia</taxon>
        <taxon>Chrysomeloidea</taxon>
        <taxon>Chrysomelidae</taxon>
        <taxon>Bruchinae</taxon>
        <taxon>Bruchini</taxon>
        <taxon>Callosobruchus</taxon>
    </lineage>
</organism>
<comment type="similarity">
    <text evidence="5">Belongs to the class I-like SAM-binding methyltransferase superfamily. EFM4 family.</text>
</comment>
<dbReference type="EC" id="2.1.1.-" evidence="5"/>
<keyword evidence="3 5" id="KW-0808">Transferase</keyword>
<dbReference type="Pfam" id="PF13847">
    <property type="entry name" value="Methyltransf_31"/>
    <property type="match status" value="1"/>
</dbReference>